<gene>
    <name evidence="3" type="ORF">PHISCL_00902</name>
</gene>
<proteinExistence type="predicted"/>
<reference evidence="4" key="1">
    <citation type="submission" date="2017-02" db="EMBL/GenBank/DDBJ databases">
        <authorList>
            <person name="Tafer H."/>
            <person name="Lopandic K."/>
        </authorList>
    </citation>
    <scope>NUCLEOTIDE SEQUENCE [LARGE SCALE GENOMIC DNA]</scope>
    <source>
        <strain evidence="4">CBS 366.77</strain>
    </source>
</reference>
<name>A0A3A2ZVL4_9EURO</name>
<evidence type="ECO:0000259" key="2">
    <source>
        <dbReference type="Pfam" id="PF03372"/>
    </source>
</evidence>
<dbReference type="Pfam" id="PF03372">
    <property type="entry name" value="Exo_endo_phos"/>
    <property type="match status" value="1"/>
</dbReference>
<feature type="chain" id="PRO_5017303337" description="Endonuclease/exonuclease/phosphatase domain-containing protein" evidence="1">
    <location>
        <begin position="21"/>
        <end position="608"/>
    </location>
</feature>
<dbReference type="CDD" id="cd04486">
    <property type="entry name" value="YhcR_OBF_like"/>
    <property type="match status" value="1"/>
</dbReference>
<dbReference type="EMBL" id="MVGC01000015">
    <property type="protein sequence ID" value="RJE26770.1"/>
    <property type="molecule type" value="Genomic_DNA"/>
</dbReference>
<dbReference type="PANTHER" id="PTHR42834:SF1">
    <property type="entry name" value="ENDONUCLEASE_EXONUCLEASE_PHOSPHATASE FAMILY PROTEIN (AFU_ORTHOLOGUE AFUA_3G09210)"/>
    <property type="match status" value="1"/>
</dbReference>
<accession>A0A3A2ZVL4</accession>
<dbReference type="OrthoDB" id="47488at2759"/>
<dbReference type="InterPro" id="IPR036691">
    <property type="entry name" value="Endo/exonu/phosph_ase_sf"/>
</dbReference>
<keyword evidence="4" id="KW-1185">Reference proteome</keyword>
<dbReference type="AlphaFoldDB" id="A0A3A2ZVL4"/>
<dbReference type="Proteomes" id="UP000266188">
    <property type="component" value="Unassembled WGS sequence"/>
</dbReference>
<dbReference type="SUPFAM" id="SSF56219">
    <property type="entry name" value="DNase I-like"/>
    <property type="match status" value="1"/>
</dbReference>
<feature type="signal peptide" evidence="1">
    <location>
        <begin position="1"/>
        <end position="20"/>
    </location>
</feature>
<dbReference type="GO" id="GO:0003824">
    <property type="term" value="F:catalytic activity"/>
    <property type="evidence" value="ECO:0007669"/>
    <property type="project" value="InterPro"/>
</dbReference>
<evidence type="ECO:0000313" key="4">
    <source>
        <dbReference type="Proteomes" id="UP000266188"/>
    </source>
</evidence>
<organism evidence="3 4">
    <name type="scientific">Aspergillus sclerotialis</name>
    <dbReference type="NCBI Taxonomy" id="2070753"/>
    <lineage>
        <taxon>Eukaryota</taxon>
        <taxon>Fungi</taxon>
        <taxon>Dikarya</taxon>
        <taxon>Ascomycota</taxon>
        <taxon>Pezizomycotina</taxon>
        <taxon>Eurotiomycetes</taxon>
        <taxon>Eurotiomycetidae</taxon>
        <taxon>Eurotiales</taxon>
        <taxon>Aspergillaceae</taxon>
        <taxon>Aspergillus</taxon>
        <taxon>Aspergillus subgen. Polypaecilum</taxon>
    </lineage>
</organism>
<dbReference type="PANTHER" id="PTHR42834">
    <property type="entry name" value="ENDONUCLEASE/EXONUCLEASE/PHOSPHATASE FAMILY PROTEIN (AFU_ORTHOLOGUE AFUA_3G09210)"/>
    <property type="match status" value="1"/>
</dbReference>
<comment type="caution">
    <text evidence="3">The sequence shown here is derived from an EMBL/GenBank/DDBJ whole genome shotgun (WGS) entry which is preliminary data.</text>
</comment>
<dbReference type="InterPro" id="IPR005135">
    <property type="entry name" value="Endo/exonuclease/phosphatase"/>
</dbReference>
<dbReference type="Gene3D" id="3.60.10.10">
    <property type="entry name" value="Endonuclease/exonuclease/phosphatase"/>
    <property type="match status" value="1"/>
</dbReference>
<dbReference type="STRING" id="2070753.A0A3A2ZVL4"/>
<protein>
    <recommendedName>
        <fullName evidence="2">Endonuclease/exonuclease/phosphatase domain-containing protein</fullName>
    </recommendedName>
</protein>
<sequence length="608" mass="64754">MKPLSLALSTTALLIPSVFPKSISEINGNRFLSPYQDKDVSNIKGLVTATSSKGIYIRSTNPDSDPATSESIYVYGNSTSSDVSVGDIITLDGHVSEYRSSDDYVYLTELTKPSGVKVTSGGNDVKPVVLGKDGLSPPTKQFSSLDDGNIFGTGNSSQISSSNPVLQPDKYGMDFWESLSAELVTVTNPRAVGKPNKYGDTWIVGDWSVNGAGNERGGVTTLPDDANSEAILVGSPLDGSKNPTDTKLGDYLGGNVTGIITQAYGYYALLPLTALSVSESNSTAASATTLASDGTCKAITVGSYNVNNLSPDSDTLPKIADHIANYLNGPSIIFLQEIQDDDGSKDDGVISANKTLSTLADKIKSSGGPSYNFTNINPVNDKDGGQPGGNIRVAYLYDSSIIQLRNPNPGSNKEANDVLPDGELKYNPGLIDPGNDAWDDSRKPLVAAWETVDGTNQFVTINVHLMSKLGSTSLEGDARPPVNGGADKRTEQAKVIANFTTTLLDSSPNAKIITSGDFNEFAFTEPLEVFASESGLVDLDDVVNTPATERYTYLYEQNCQQLDHIYVSEALSKKDGVKMDHVHVNTWVSYDEQGSDHDPTVALVEVCD</sequence>
<keyword evidence="1" id="KW-0732">Signal</keyword>
<evidence type="ECO:0000256" key="1">
    <source>
        <dbReference type="SAM" id="SignalP"/>
    </source>
</evidence>
<feature type="domain" description="Endonuclease/exonuclease/phosphatase" evidence="2">
    <location>
        <begin position="302"/>
        <end position="597"/>
    </location>
</feature>
<evidence type="ECO:0000313" key="3">
    <source>
        <dbReference type="EMBL" id="RJE26770.1"/>
    </source>
</evidence>